<organism evidence="1 2">
    <name type="scientific">Candidatus Roizmanbacteria bacterium CG10_big_fil_rev_8_21_14_0_10_39_12</name>
    <dbReference type="NCBI Taxonomy" id="1974852"/>
    <lineage>
        <taxon>Bacteria</taxon>
        <taxon>Candidatus Roizmaniibacteriota</taxon>
    </lineage>
</organism>
<sequence>MAYSKIILISSLEIPPYSNNLAQIFSYGIKIWMTFTAKSQREICRELKAYPCYSNRLAFDIGTSI</sequence>
<name>A0A2M8KP37_9BACT</name>
<dbReference type="EMBL" id="PFEC01000059">
    <property type="protein sequence ID" value="PJE61678.1"/>
    <property type="molecule type" value="Genomic_DNA"/>
</dbReference>
<proteinExistence type="predicted"/>
<gene>
    <name evidence="1" type="ORF">COU87_03290</name>
</gene>
<comment type="caution">
    <text evidence="1">The sequence shown here is derived from an EMBL/GenBank/DDBJ whole genome shotgun (WGS) entry which is preliminary data.</text>
</comment>
<evidence type="ECO:0000313" key="1">
    <source>
        <dbReference type="EMBL" id="PJE61678.1"/>
    </source>
</evidence>
<reference evidence="2" key="1">
    <citation type="submission" date="2017-09" db="EMBL/GenBank/DDBJ databases">
        <title>Depth-based differentiation of microbial function through sediment-hosted aquifers and enrichment of novel symbionts in the deep terrestrial subsurface.</title>
        <authorList>
            <person name="Probst A.J."/>
            <person name="Ladd B."/>
            <person name="Jarett J.K."/>
            <person name="Geller-Mcgrath D.E."/>
            <person name="Sieber C.M.K."/>
            <person name="Emerson J.B."/>
            <person name="Anantharaman K."/>
            <person name="Thomas B.C."/>
            <person name="Malmstrom R."/>
            <person name="Stieglmeier M."/>
            <person name="Klingl A."/>
            <person name="Woyke T."/>
            <person name="Ryan C.M."/>
            <person name="Banfield J.F."/>
        </authorList>
    </citation>
    <scope>NUCLEOTIDE SEQUENCE [LARGE SCALE GENOMIC DNA]</scope>
</reference>
<dbReference type="Proteomes" id="UP000230222">
    <property type="component" value="Unassembled WGS sequence"/>
</dbReference>
<dbReference type="AlphaFoldDB" id="A0A2M8KP37"/>
<evidence type="ECO:0000313" key="2">
    <source>
        <dbReference type="Proteomes" id="UP000230222"/>
    </source>
</evidence>
<accession>A0A2M8KP37</accession>
<protein>
    <submittedName>
        <fullName evidence="1">Uncharacterized protein</fullName>
    </submittedName>
</protein>